<name>A0A229SQ28_9PSEU</name>
<gene>
    <name evidence="1" type="ORF">CF165_40690</name>
</gene>
<dbReference type="OrthoDB" id="3636704at2"/>
<evidence type="ECO:0000313" key="2">
    <source>
        <dbReference type="Proteomes" id="UP000215199"/>
    </source>
</evidence>
<dbReference type="AlphaFoldDB" id="A0A229SQ28"/>
<keyword evidence="2" id="KW-1185">Reference proteome</keyword>
<protein>
    <submittedName>
        <fullName evidence="1">Uncharacterized protein</fullName>
    </submittedName>
</protein>
<reference evidence="2" key="1">
    <citation type="submission" date="2017-07" db="EMBL/GenBank/DDBJ databases">
        <title>Comparative genome mining reveals phylogenetic distribution patterns of secondary metabolites in Amycolatopsis.</title>
        <authorList>
            <person name="Adamek M."/>
            <person name="Alanjary M."/>
            <person name="Sales-Ortells H."/>
            <person name="Goodfellow M."/>
            <person name="Bull A.T."/>
            <person name="Kalinowski J."/>
            <person name="Ziemert N."/>
        </authorList>
    </citation>
    <scope>NUCLEOTIDE SEQUENCE [LARGE SCALE GENOMIC DNA]</scope>
    <source>
        <strain evidence="2">H5</strain>
    </source>
</reference>
<accession>A0A229SQ28</accession>
<sequence length="76" mass="8379">MPRDTHHLVDLLRAAQSRIGVLAVRLADTTASPAEQREFADQAEELADLLRSHADDIDAGIVAAPRHFPRTEREPA</sequence>
<comment type="caution">
    <text evidence="1">The sequence shown here is derived from an EMBL/GenBank/DDBJ whole genome shotgun (WGS) entry which is preliminary data.</text>
</comment>
<proteinExistence type="predicted"/>
<organism evidence="1 2">
    <name type="scientific">Amycolatopsis vastitatis</name>
    <dbReference type="NCBI Taxonomy" id="1905142"/>
    <lineage>
        <taxon>Bacteria</taxon>
        <taxon>Bacillati</taxon>
        <taxon>Actinomycetota</taxon>
        <taxon>Actinomycetes</taxon>
        <taxon>Pseudonocardiales</taxon>
        <taxon>Pseudonocardiaceae</taxon>
        <taxon>Amycolatopsis</taxon>
    </lineage>
</organism>
<dbReference type="EMBL" id="NMUL01000053">
    <property type="protein sequence ID" value="OXM60923.1"/>
    <property type="molecule type" value="Genomic_DNA"/>
</dbReference>
<dbReference type="Proteomes" id="UP000215199">
    <property type="component" value="Unassembled WGS sequence"/>
</dbReference>
<evidence type="ECO:0000313" key="1">
    <source>
        <dbReference type="EMBL" id="OXM60923.1"/>
    </source>
</evidence>